<dbReference type="SUPFAM" id="SSF52096">
    <property type="entry name" value="ClpP/crotonase"/>
    <property type="match status" value="1"/>
</dbReference>
<dbReference type="PANTHER" id="PTHR42987">
    <property type="entry name" value="PEPTIDASE S49"/>
    <property type="match status" value="1"/>
</dbReference>
<dbReference type="InterPro" id="IPR002142">
    <property type="entry name" value="Peptidase_S49"/>
</dbReference>
<dbReference type="RefSeq" id="WP_075633837.1">
    <property type="nucleotide sequence ID" value="NZ_MKIO01000021.1"/>
</dbReference>
<dbReference type="EMBL" id="MKIO01000021">
    <property type="protein sequence ID" value="OLP56816.1"/>
    <property type="molecule type" value="Genomic_DNA"/>
</dbReference>
<dbReference type="Gene3D" id="3.90.226.10">
    <property type="entry name" value="2-enoyl-CoA Hydratase, Chain A, domain 1"/>
    <property type="match status" value="1"/>
</dbReference>
<protein>
    <recommendedName>
        <fullName evidence="2">Peptidase S49 domain-containing protein</fullName>
    </recommendedName>
</protein>
<gene>
    <name evidence="3" type="ORF">BJF92_12150</name>
</gene>
<evidence type="ECO:0000313" key="4">
    <source>
        <dbReference type="Proteomes" id="UP000186143"/>
    </source>
</evidence>
<dbReference type="PANTHER" id="PTHR42987:SF4">
    <property type="entry name" value="PROTEASE SOHB-RELATED"/>
    <property type="match status" value="1"/>
</dbReference>
<name>A0A1Q9ANA1_9HYPH</name>
<dbReference type="GO" id="GO:0008233">
    <property type="term" value="F:peptidase activity"/>
    <property type="evidence" value="ECO:0007669"/>
    <property type="project" value="InterPro"/>
</dbReference>
<dbReference type="CDD" id="cd07022">
    <property type="entry name" value="S49_Sppa_36K_type"/>
    <property type="match status" value="1"/>
</dbReference>
<dbReference type="InterPro" id="IPR029045">
    <property type="entry name" value="ClpP/crotonase-like_dom_sf"/>
</dbReference>
<dbReference type="OrthoDB" id="266140at2"/>
<dbReference type="Proteomes" id="UP000186143">
    <property type="component" value="Unassembled WGS sequence"/>
</dbReference>
<feature type="domain" description="Peptidase S49" evidence="2">
    <location>
        <begin position="153"/>
        <end position="297"/>
    </location>
</feature>
<proteinExistence type="inferred from homology"/>
<dbReference type="GO" id="GO:0006508">
    <property type="term" value="P:proteolysis"/>
    <property type="evidence" value="ECO:0007669"/>
    <property type="project" value="InterPro"/>
</dbReference>
<accession>A0A1Q9ANA1</accession>
<comment type="caution">
    <text evidence="3">The sequence shown here is derived from an EMBL/GenBank/DDBJ whole genome shotgun (WGS) entry which is preliminary data.</text>
</comment>
<dbReference type="STRING" id="1672749.BJF92_12150"/>
<dbReference type="AlphaFoldDB" id="A0A1Q9ANA1"/>
<evidence type="ECO:0000313" key="3">
    <source>
        <dbReference type="EMBL" id="OLP56816.1"/>
    </source>
</evidence>
<dbReference type="Gene3D" id="6.20.330.10">
    <property type="match status" value="1"/>
</dbReference>
<organism evidence="3 4">
    <name type="scientific">Xaviernesmea rhizosphaerae</name>
    <dbReference type="NCBI Taxonomy" id="1672749"/>
    <lineage>
        <taxon>Bacteria</taxon>
        <taxon>Pseudomonadati</taxon>
        <taxon>Pseudomonadota</taxon>
        <taxon>Alphaproteobacteria</taxon>
        <taxon>Hyphomicrobiales</taxon>
        <taxon>Rhizobiaceae</taxon>
        <taxon>Rhizobium/Agrobacterium group</taxon>
        <taxon>Xaviernesmea</taxon>
    </lineage>
</organism>
<evidence type="ECO:0000259" key="2">
    <source>
        <dbReference type="Pfam" id="PF01343"/>
    </source>
</evidence>
<sequence>MSIHYGHIAQKVFNTPLLYDDRKAEAFLEGLGGRLAGSSVIITNGAGAVDHVGGGNGRPIAGKVGGRIERAYGAAGLLPFDMVQGVAIIPVEGSLVHKGGWLGASSGLTSYQGLQAQIAMAAQSPRVRGVAFEFDSYGGAVNGGFETAAMIARLSKIKPTISILTDFAYSAAYMQASQTRAIVAPKYGGAGSIGVIMIHADMSKKMEQDGVALTIIRAGKKKAVGNPYEALPADLAEQWTAQAEAIRGDFAELVAKGRRGRITKARAMATEADAYDATDALALGLIDAIADPLDAFNAFVAEVNRS</sequence>
<dbReference type="Pfam" id="PF01343">
    <property type="entry name" value="Peptidase_S49"/>
    <property type="match status" value="1"/>
</dbReference>
<evidence type="ECO:0000256" key="1">
    <source>
        <dbReference type="ARBA" id="ARBA00008683"/>
    </source>
</evidence>
<dbReference type="InterPro" id="IPR033855">
    <property type="entry name" value="Protein_C"/>
</dbReference>
<reference evidence="3 4" key="1">
    <citation type="submission" date="2016-09" db="EMBL/GenBank/DDBJ databases">
        <title>Rhizobium sp. nov., a novel species isolated from the rice rhizosphere.</title>
        <authorList>
            <person name="Zhao J."/>
            <person name="Zhang X."/>
        </authorList>
    </citation>
    <scope>NUCLEOTIDE SEQUENCE [LARGE SCALE GENOMIC DNA]</scope>
    <source>
        <strain evidence="3 4">MH17</strain>
    </source>
</reference>
<comment type="similarity">
    <text evidence="1">Belongs to the peptidase S49 family.</text>
</comment>